<proteinExistence type="predicted"/>
<gene>
    <name evidence="1" type="ORF">pKPC2_EC14653_00037</name>
</gene>
<dbReference type="AlphaFoldDB" id="A0A0K0NPV7"/>
<reference evidence="1" key="1">
    <citation type="journal article" date="2015" name="Antimicrob. Agents Chemother.">
        <title>Characterization of an Enterobacter cloacae Strain Producing both KPC and NDM Carbapenemases by Whole-Genome Sequencing.</title>
        <authorList>
            <person name="Wu W."/>
            <person name="Feng Y."/>
            <person name="Carattoli A."/>
            <person name="Zong Z."/>
        </authorList>
    </citation>
    <scope>NUCLEOTIDE SEQUENCE</scope>
    <source>
        <strain evidence="1">WCHECl-14653</strain>
        <plasmid evidence="1">pKPC2-EC14653</plasmid>
    </source>
</reference>
<geneLocation type="plasmid" evidence="1">
    <name>pKPC2-EC14653</name>
</geneLocation>
<accession>A0A0K0NPV7</accession>
<dbReference type="RefSeq" id="WP_022644908.1">
    <property type="nucleotide sequence ID" value="NZ_KP868646.1"/>
</dbReference>
<evidence type="ECO:0000313" key="1">
    <source>
        <dbReference type="EMBL" id="AKN19640.1"/>
    </source>
</evidence>
<name>A0A0K0NPV7_ENTCL</name>
<organism evidence="1">
    <name type="scientific">Enterobacter cloacae</name>
    <dbReference type="NCBI Taxonomy" id="550"/>
    <lineage>
        <taxon>Bacteria</taxon>
        <taxon>Pseudomonadati</taxon>
        <taxon>Pseudomonadota</taxon>
        <taxon>Gammaproteobacteria</taxon>
        <taxon>Enterobacterales</taxon>
        <taxon>Enterobacteriaceae</taxon>
        <taxon>Enterobacter</taxon>
        <taxon>Enterobacter cloacae complex</taxon>
    </lineage>
</organism>
<dbReference type="EMBL" id="KP868646">
    <property type="protein sequence ID" value="AKN19640.1"/>
    <property type="molecule type" value="Genomic_DNA"/>
</dbReference>
<dbReference type="Gene3D" id="3.30.910.10">
    <property type="entry name" value="DinI-like"/>
    <property type="match status" value="1"/>
</dbReference>
<dbReference type="InterPro" id="IPR010391">
    <property type="entry name" value="DNA_damage-inducible_DinI-like"/>
</dbReference>
<dbReference type="SUPFAM" id="SSF54857">
    <property type="entry name" value="DNA damage-inducible protein DinI"/>
    <property type="match status" value="1"/>
</dbReference>
<dbReference type="InterPro" id="IPR036687">
    <property type="entry name" value="DinI-like_sf"/>
</dbReference>
<keyword evidence="1" id="KW-0614">Plasmid</keyword>
<dbReference type="Pfam" id="PF06183">
    <property type="entry name" value="DinI"/>
    <property type="match status" value="1"/>
</dbReference>
<sequence>MLQISVRFSPEQVKAMRSGTFAALQQEIERRLTPRYPHLWLNIGKSSQTALDVSGARSDQEKSDIMNTLEAIWQDDTWLPE</sequence>
<protein>
    <submittedName>
        <fullName evidence="1">DinI-like family protein</fullName>
    </submittedName>
</protein>